<reference evidence="1" key="1">
    <citation type="submission" date="2023-07" db="EMBL/GenBank/DDBJ databases">
        <title>Black Yeasts Isolated from many extreme environments.</title>
        <authorList>
            <person name="Coleine C."/>
            <person name="Stajich J.E."/>
            <person name="Selbmann L."/>
        </authorList>
    </citation>
    <scope>NUCLEOTIDE SEQUENCE</scope>
    <source>
        <strain evidence="1">CCFEE 5714</strain>
    </source>
</reference>
<sequence>MSRSALASLNDGGRPPIPNSLPHHISLPENDSSSAVIDGPALSSFQGVEKMKNRMRRASDGTHLSKKEKAATGDLKCEHCGKAYKHGSCLNKHLWEHTPQWQYTSKLLISKHQQVQLLEAASVLVAMNTEGNPESDNSSSPAASGSSEHDEDLSSTETTPPPHADNAYRDSKRYSNTSSAYSRSYQSVFSESAPNGESGFGHHRQWSSSSNGRPLTANTSIAESYRDEDPQDLAAAVGLLSCSYGTPNLRPSGVPSDIPPVPPLPEKYAHAFSTYRSQADVNMDEDESSDDEPQQTAHDDHIGFFGTMDA</sequence>
<keyword evidence="2" id="KW-1185">Reference proteome</keyword>
<comment type="caution">
    <text evidence="1">The sequence shown here is derived from an EMBL/GenBank/DDBJ whole genome shotgun (WGS) entry which is preliminary data.</text>
</comment>
<name>A0ACC3NV03_9PEZI</name>
<organism evidence="1 2">
    <name type="scientific">Vermiconidia calcicola</name>
    <dbReference type="NCBI Taxonomy" id="1690605"/>
    <lineage>
        <taxon>Eukaryota</taxon>
        <taxon>Fungi</taxon>
        <taxon>Dikarya</taxon>
        <taxon>Ascomycota</taxon>
        <taxon>Pezizomycotina</taxon>
        <taxon>Dothideomycetes</taxon>
        <taxon>Dothideomycetidae</taxon>
        <taxon>Mycosphaerellales</taxon>
        <taxon>Extremaceae</taxon>
        <taxon>Vermiconidia</taxon>
    </lineage>
</organism>
<proteinExistence type="predicted"/>
<evidence type="ECO:0000313" key="1">
    <source>
        <dbReference type="EMBL" id="KAK3723455.1"/>
    </source>
</evidence>
<gene>
    <name evidence="1" type="ORF">LTR37_001707</name>
</gene>
<dbReference type="Proteomes" id="UP001281147">
    <property type="component" value="Unassembled WGS sequence"/>
</dbReference>
<evidence type="ECO:0000313" key="2">
    <source>
        <dbReference type="Proteomes" id="UP001281147"/>
    </source>
</evidence>
<dbReference type="EMBL" id="JAUTXU010000009">
    <property type="protein sequence ID" value="KAK3723455.1"/>
    <property type="molecule type" value="Genomic_DNA"/>
</dbReference>
<protein>
    <submittedName>
        <fullName evidence="1">Uncharacterized protein</fullName>
    </submittedName>
</protein>
<accession>A0ACC3NV03</accession>